<protein>
    <recommendedName>
        <fullName evidence="10">Thiamine pyrimidine synthase</fullName>
    </recommendedName>
</protein>
<dbReference type="GO" id="GO:0046872">
    <property type="term" value="F:metal ion binding"/>
    <property type="evidence" value="ECO:0007669"/>
    <property type="project" value="UniProtKB-KW"/>
</dbReference>
<name>A0A928VU68_9CYAN</name>
<evidence type="ECO:0000256" key="4">
    <source>
        <dbReference type="ARBA" id="ARBA00011738"/>
    </source>
</evidence>
<proteinExistence type="inferred from homology"/>
<keyword evidence="6" id="KW-0479">Metal-binding</keyword>
<evidence type="ECO:0000256" key="7">
    <source>
        <dbReference type="ARBA" id="ARBA00022898"/>
    </source>
</evidence>
<dbReference type="EMBL" id="JADEXN010000008">
    <property type="protein sequence ID" value="MBE9039393.1"/>
    <property type="molecule type" value="Genomic_DNA"/>
</dbReference>
<dbReference type="RefSeq" id="WP_264319654.1">
    <property type="nucleotide sequence ID" value="NZ_JADEXN010000008.1"/>
</dbReference>
<dbReference type="AlphaFoldDB" id="A0A928VU68"/>
<evidence type="ECO:0000256" key="11">
    <source>
        <dbReference type="ARBA" id="ARBA00048179"/>
    </source>
</evidence>
<keyword evidence="8" id="KW-0784">Thiamine biosynthesis</keyword>
<comment type="function">
    <text evidence="1">Responsible for the formation of the pyrimidine heterocycle in the thiamine biosynthesis pathway. Catalyzes the formation of hydroxymethylpyrimidine phosphate (HMP-P) from histidine and pyridoxal phosphate (PLP). The protein uses PLP and the active site histidine to form HMP-P, generating an inactive enzyme. The enzyme can only undergo a single turnover, which suggests it is a suicide enzyme.</text>
</comment>
<dbReference type="Gene3D" id="3.40.190.10">
    <property type="entry name" value="Periplasmic binding protein-like II"/>
    <property type="match status" value="2"/>
</dbReference>
<evidence type="ECO:0000256" key="6">
    <source>
        <dbReference type="ARBA" id="ARBA00022723"/>
    </source>
</evidence>
<dbReference type="InterPro" id="IPR015168">
    <property type="entry name" value="SsuA/THI5"/>
</dbReference>
<evidence type="ECO:0000256" key="5">
    <source>
        <dbReference type="ARBA" id="ARBA00022679"/>
    </source>
</evidence>
<keyword evidence="12" id="KW-0732">Signal</keyword>
<comment type="subunit">
    <text evidence="4">Homodimer.</text>
</comment>
<keyword evidence="15" id="KW-1185">Reference proteome</keyword>
<evidence type="ECO:0000256" key="3">
    <source>
        <dbReference type="ARBA" id="ARBA00009406"/>
    </source>
</evidence>
<dbReference type="PROSITE" id="PS51257">
    <property type="entry name" value="PROKAR_LIPOPROTEIN"/>
    <property type="match status" value="1"/>
</dbReference>
<dbReference type="GO" id="GO:0016740">
    <property type="term" value="F:transferase activity"/>
    <property type="evidence" value="ECO:0007669"/>
    <property type="project" value="UniProtKB-KW"/>
</dbReference>
<accession>A0A928VU68</accession>
<gene>
    <name evidence="14" type="ORF">IQ235_01105</name>
</gene>
<keyword evidence="7" id="KW-0663">Pyridoxal phosphate</keyword>
<comment type="catalytic activity">
    <reaction evidence="11">
        <text>N(6)-(pyridoxal phosphate)-L-lysyl-[4-amino-5-hydroxymethyl-2-methylpyrimidine phosphate synthase] + L-histidyl-[4-amino-5-hydroxymethyl-2-methylpyrimidine phosphate synthase] + 2 Fe(3+) + 4 H2O = L-lysyl-[4-amino-5-hydroxymethyl-2-methylpyrimidine phosphate synthase] + (2S)-2-amino-5-hydroxy-4-oxopentanoyl-[4-amino-5-hydroxymethyl-2-methylpyrimidine phosphate synthase] + 4-amino-2-methyl-5-(phosphooxymethyl)pyrimidine + 3-oxopropanoate + 2 Fe(2+) + 2 H(+)</text>
        <dbReference type="Rhea" id="RHEA:65756"/>
        <dbReference type="Rhea" id="RHEA-COMP:16892"/>
        <dbReference type="Rhea" id="RHEA-COMP:16893"/>
        <dbReference type="Rhea" id="RHEA-COMP:16894"/>
        <dbReference type="Rhea" id="RHEA-COMP:16895"/>
        <dbReference type="ChEBI" id="CHEBI:15377"/>
        <dbReference type="ChEBI" id="CHEBI:15378"/>
        <dbReference type="ChEBI" id="CHEBI:29033"/>
        <dbReference type="ChEBI" id="CHEBI:29034"/>
        <dbReference type="ChEBI" id="CHEBI:29969"/>
        <dbReference type="ChEBI" id="CHEBI:29979"/>
        <dbReference type="ChEBI" id="CHEBI:33190"/>
        <dbReference type="ChEBI" id="CHEBI:58354"/>
        <dbReference type="ChEBI" id="CHEBI:143915"/>
        <dbReference type="ChEBI" id="CHEBI:157692"/>
    </reaction>
    <physiologicalReaction direction="left-to-right" evidence="11">
        <dbReference type="Rhea" id="RHEA:65757"/>
    </physiologicalReaction>
</comment>
<feature type="signal peptide" evidence="12">
    <location>
        <begin position="1"/>
        <end position="24"/>
    </location>
</feature>
<sequence length="342" mass="37812">MTQARRRFIVQLAVAFAMTTSLFACEYPSSNVPIDEASTPATATSVSMRLPIPVADTAFAPYYLCIDKGICAKHGISLNLEPGSPELNPVKMLSQGTDQFAVVGGPEILFTAKSKGAPIVSITLVHKDSNFVTLLALKGSNITQLSDLQDKKVGFFYGHISTDVLQMLFKKEDIQVQEVDVGFDYSQLITEKLDAQWAFRTTAGITLPAQGVEVISINPDEYGITTQGHVVLTSEQMRENQPEIVQAFTNAILESIAYSIENEQEAIEATIKRDATFKQEVGQQQLAIYNAAIENNSKIGLISDEDMEKTKEQMLLLELLPKDFNTQSAYTNQFVENYYQEN</sequence>
<evidence type="ECO:0000313" key="14">
    <source>
        <dbReference type="EMBL" id="MBE9039393.1"/>
    </source>
</evidence>
<evidence type="ECO:0000256" key="12">
    <source>
        <dbReference type="SAM" id="SignalP"/>
    </source>
</evidence>
<dbReference type="PANTHER" id="PTHR31528:SF1">
    <property type="entry name" value="4-AMINO-5-HYDROXYMETHYL-2-METHYLPYRIMIDINE PHOSPHATE SYNTHASE THI11-RELATED"/>
    <property type="match status" value="1"/>
</dbReference>
<evidence type="ECO:0000259" key="13">
    <source>
        <dbReference type="Pfam" id="PF09084"/>
    </source>
</evidence>
<feature type="domain" description="SsuA/THI5-like" evidence="13">
    <location>
        <begin position="57"/>
        <end position="266"/>
    </location>
</feature>
<dbReference type="InterPro" id="IPR027939">
    <property type="entry name" value="NMT1/THI5"/>
</dbReference>
<dbReference type="PANTHER" id="PTHR31528">
    <property type="entry name" value="4-AMINO-5-HYDROXYMETHYL-2-METHYLPYRIMIDINE PHOSPHATE SYNTHASE THI11-RELATED"/>
    <property type="match status" value="1"/>
</dbReference>
<organism evidence="14 15">
    <name type="scientific">Zarconia navalis LEGE 11467</name>
    <dbReference type="NCBI Taxonomy" id="1828826"/>
    <lineage>
        <taxon>Bacteria</taxon>
        <taxon>Bacillati</taxon>
        <taxon>Cyanobacteriota</taxon>
        <taxon>Cyanophyceae</taxon>
        <taxon>Oscillatoriophycideae</taxon>
        <taxon>Oscillatoriales</taxon>
        <taxon>Oscillatoriales incertae sedis</taxon>
        <taxon>Zarconia</taxon>
        <taxon>Zarconia navalis</taxon>
    </lineage>
</organism>
<comment type="pathway">
    <text evidence="2">Cofactor biosynthesis; thiamine diphosphate biosynthesis.</text>
</comment>
<comment type="similarity">
    <text evidence="3">Belongs to the NMT1/THI5 family.</text>
</comment>
<dbReference type="SUPFAM" id="SSF53850">
    <property type="entry name" value="Periplasmic binding protein-like II"/>
    <property type="match status" value="1"/>
</dbReference>
<evidence type="ECO:0000256" key="9">
    <source>
        <dbReference type="ARBA" id="ARBA00023004"/>
    </source>
</evidence>
<evidence type="ECO:0000256" key="2">
    <source>
        <dbReference type="ARBA" id="ARBA00004948"/>
    </source>
</evidence>
<evidence type="ECO:0000313" key="15">
    <source>
        <dbReference type="Proteomes" id="UP000621799"/>
    </source>
</evidence>
<dbReference type="GO" id="GO:0009228">
    <property type="term" value="P:thiamine biosynthetic process"/>
    <property type="evidence" value="ECO:0007669"/>
    <property type="project" value="UniProtKB-KW"/>
</dbReference>
<evidence type="ECO:0000256" key="1">
    <source>
        <dbReference type="ARBA" id="ARBA00003469"/>
    </source>
</evidence>
<dbReference type="Proteomes" id="UP000621799">
    <property type="component" value="Unassembled WGS sequence"/>
</dbReference>
<reference evidence="14" key="1">
    <citation type="submission" date="2020-10" db="EMBL/GenBank/DDBJ databases">
        <authorList>
            <person name="Castelo-Branco R."/>
            <person name="Eusebio N."/>
            <person name="Adriana R."/>
            <person name="Vieira A."/>
            <person name="Brugerolle De Fraissinette N."/>
            <person name="Rezende De Castro R."/>
            <person name="Schneider M.P."/>
            <person name="Vasconcelos V."/>
            <person name="Leao P.N."/>
        </authorList>
    </citation>
    <scope>NUCLEOTIDE SEQUENCE</scope>
    <source>
        <strain evidence="14">LEGE 11467</strain>
    </source>
</reference>
<dbReference type="Pfam" id="PF09084">
    <property type="entry name" value="NMT1"/>
    <property type="match status" value="1"/>
</dbReference>
<evidence type="ECO:0000256" key="8">
    <source>
        <dbReference type="ARBA" id="ARBA00022977"/>
    </source>
</evidence>
<evidence type="ECO:0000256" key="10">
    <source>
        <dbReference type="ARBA" id="ARBA00033171"/>
    </source>
</evidence>
<comment type="caution">
    <text evidence="14">The sequence shown here is derived from an EMBL/GenBank/DDBJ whole genome shotgun (WGS) entry which is preliminary data.</text>
</comment>
<keyword evidence="5" id="KW-0808">Transferase</keyword>
<feature type="chain" id="PRO_5037115643" description="Thiamine pyrimidine synthase" evidence="12">
    <location>
        <begin position="25"/>
        <end position="342"/>
    </location>
</feature>
<keyword evidence="9" id="KW-0408">Iron</keyword>